<dbReference type="GO" id="GO:0006526">
    <property type="term" value="P:L-arginine biosynthetic process"/>
    <property type="evidence" value="ECO:0007669"/>
    <property type="project" value="UniProtKB-UniRule"/>
</dbReference>
<feature type="active site" evidence="5 6">
    <location>
        <position position="151"/>
    </location>
</feature>
<dbReference type="GO" id="GO:0005737">
    <property type="term" value="C:cytoplasm"/>
    <property type="evidence" value="ECO:0007669"/>
    <property type="project" value="UniProtKB-SubCell"/>
</dbReference>
<organism evidence="8 9">
    <name type="scientific">Natronogracilivirga saccharolytica</name>
    <dbReference type="NCBI Taxonomy" id="2812953"/>
    <lineage>
        <taxon>Bacteria</taxon>
        <taxon>Pseudomonadati</taxon>
        <taxon>Balneolota</taxon>
        <taxon>Balneolia</taxon>
        <taxon>Balneolales</taxon>
        <taxon>Cyclonatronaceae</taxon>
        <taxon>Natronogracilivirga</taxon>
    </lineage>
</organism>
<dbReference type="GO" id="GO:0070401">
    <property type="term" value="F:NADP+ binding"/>
    <property type="evidence" value="ECO:0007669"/>
    <property type="project" value="InterPro"/>
</dbReference>
<accession>A0A8J7UU60</accession>
<evidence type="ECO:0000313" key="8">
    <source>
        <dbReference type="EMBL" id="MBP3193281.1"/>
    </source>
</evidence>
<dbReference type="SMART" id="SM00859">
    <property type="entry name" value="Semialdhyde_dh"/>
    <property type="match status" value="1"/>
</dbReference>
<evidence type="ECO:0000256" key="2">
    <source>
        <dbReference type="ARBA" id="ARBA00022605"/>
    </source>
</evidence>
<dbReference type="GO" id="GO:0003942">
    <property type="term" value="F:N-acetyl-gamma-glutamyl-phosphate reductase activity"/>
    <property type="evidence" value="ECO:0007669"/>
    <property type="project" value="UniProtKB-UniRule"/>
</dbReference>
<dbReference type="PANTHER" id="PTHR32338">
    <property type="entry name" value="N-ACETYL-GAMMA-GLUTAMYL-PHOSPHATE REDUCTASE, CHLOROPLASTIC-RELATED-RELATED"/>
    <property type="match status" value="1"/>
</dbReference>
<evidence type="ECO:0000313" key="9">
    <source>
        <dbReference type="Proteomes" id="UP000673975"/>
    </source>
</evidence>
<dbReference type="InterPro" id="IPR000706">
    <property type="entry name" value="AGPR_type-1"/>
</dbReference>
<dbReference type="RefSeq" id="WP_210512739.1">
    <property type="nucleotide sequence ID" value="NZ_JAFIDN010000009.1"/>
</dbReference>
<dbReference type="Gene3D" id="3.40.50.720">
    <property type="entry name" value="NAD(P)-binding Rossmann-like Domain"/>
    <property type="match status" value="1"/>
</dbReference>
<gene>
    <name evidence="5" type="primary">argC</name>
    <name evidence="8" type="ORF">NATSA_11440</name>
</gene>
<dbReference type="GO" id="GO:0051287">
    <property type="term" value="F:NAD binding"/>
    <property type="evidence" value="ECO:0007669"/>
    <property type="project" value="InterPro"/>
</dbReference>
<dbReference type="UniPathway" id="UPA00068">
    <property type="reaction ID" value="UER00108"/>
</dbReference>
<dbReference type="InterPro" id="IPR050085">
    <property type="entry name" value="AGPR"/>
</dbReference>
<dbReference type="InterPro" id="IPR058924">
    <property type="entry name" value="AGPR_dimerisation_dom"/>
</dbReference>
<proteinExistence type="inferred from homology"/>
<dbReference type="Pfam" id="PF22698">
    <property type="entry name" value="Semialdhyde_dhC_1"/>
    <property type="match status" value="1"/>
</dbReference>
<sequence>MQKIKTAVVGATGYTGSEIVRILSQHPRVELSLITSESRAGEMFSDIHPFFAGIVDQKLEKAEKVAQTDLDVVFLALPHGVSMDYVKQFAGQDFRIVDFSGDFRLPTPEIYEQWYPKQHSYPEGFPNAVYGLPELYADRIRNAGLVANPGCFPTGAILALAPLVQKGIIKKDGIIIDSKTGVTGAGIKASATNMFSNVNDNFKAYGVKKHRHTIEIQSVLEDVGGALGPVQFTPHLLPVDRGILSTVYLRPDSTGRKLLDDNKGKDETGKQLLESIFKEFYKGKTFVRMCGQPPALKDVRATNYCNIYVDYDDRTGNIMVISAIDNLVKGAAGLAVQNMNVMFELDETSGLTHIPVNP</sequence>
<evidence type="ECO:0000259" key="7">
    <source>
        <dbReference type="SMART" id="SM00859"/>
    </source>
</evidence>
<dbReference type="InterPro" id="IPR023013">
    <property type="entry name" value="AGPR_AS"/>
</dbReference>
<dbReference type="EC" id="1.2.1.38" evidence="5"/>
<dbReference type="NCBIfam" id="TIGR01850">
    <property type="entry name" value="argC"/>
    <property type="match status" value="1"/>
</dbReference>
<feature type="domain" description="Semialdehyde dehydrogenase NAD-binding" evidence="7">
    <location>
        <begin position="5"/>
        <end position="143"/>
    </location>
</feature>
<dbReference type="PANTHER" id="PTHR32338:SF10">
    <property type="entry name" value="N-ACETYL-GAMMA-GLUTAMYL-PHOSPHATE REDUCTASE, CHLOROPLASTIC-RELATED"/>
    <property type="match status" value="1"/>
</dbReference>
<keyword evidence="3 5" id="KW-0521">NADP</keyword>
<keyword evidence="4 5" id="KW-0560">Oxidoreductase</keyword>
<dbReference type="Proteomes" id="UP000673975">
    <property type="component" value="Unassembled WGS sequence"/>
</dbReference>
<dbReference type="SUPFAM" id="SSF55347">
    <property type="entry name" value="Glyceraldehyde-3-phosphate dehydrogenase-like, C-terminal domain"/>
    <property type="match status" value="1"/>
</dbReference>
<protein>
    <recommendedName>
        <fullName evidence="5">N-acetyl-gamma-glutamyl-phosphate reductase</fullName>
        <shortName evidence="5">AGPR</shortName>
        <ecNumber evidence="5">1.2.1.38</ecNumber>
    </recommendedName>
    <alternativeName>
        <fullName evidence="5">N-acetyl-glutamate semialdehyde dehydrogenase</fullName>
        <shortName evidence="5">NAGSA dehydrogenase</shortName>
    </alternativeName>
</protein>
<comment type="catalytic activity">
    <reaction evidence="5">
        <text>N-acetyl-L-glutamate 5-semialdehyde + phosphate + NADP(+) = N-acetyl-L-glutamyl 5-phosphate + NADPH + H(+)</text>
        <dbReference type="Rhea" id="RHEA:21588"/>
        <dbReference type="ChEBI" id="CHEBI:15378"/>
        <dbReference type="ChEBI" id="CHEBI:29123"/>
        <dbReference type="ChEBI" id="CHEBI:43474"/>
        <dbReference type="ChEBI" id="CHEBI:57783"/>
        <dbReference type="ChEBI" id="CHEBI:57936"/>
        <dbReference type="ChEBI" id="CHEBI:58349"/>
        <dbReference type="EC" id="1.2.1.38"/>
    </reaction>
</comment>
<name>A0A8J7UU60_9BACT</name>
<evidence type="ECO:0000256" key="6">
    <source>
        <dbReference type="PROSITE-ProRule" id="PRU10010"/>
    </source>
</evidence>
<dbReference type="InterPro" id="IPR036291">
    <property type="entry name" value="NAD(P)-bd_dom_sf"/>
</dbReference>
<keyword evidence="9" id="KW-1185">Reference proteome</keyword>
<dbReference type="AlphaFoldDB" id="A0A8J7UU60"/>
<dbReference type="InterPro" id="IPR000534">
    <property type="entry name" value="Semialdehyde_DH_NAD-bd"/>
</dbReference>
<comment type="pathway">
    <text evidence="5">Amino-acid biosynthesis; L-arginine biosynthesis; N(2)-acetyl-L-ornithine from L-glutamate: step 3/4.</text>
</comment>
<keyword evidence="5" id="KW-0963">Cytoplasm</keyword>
<keyword evidence="2 5" id="KW-0028">Amino-acid biosynthesis</keyword>
<dbReference type="Pfam" id="PF01118">
    <property type="entry name" value="Semialdhyde_dh"/>
    <property type="match status" value="1"/>
</dbReference>
<comment type="function">
    <text evidence="5">Catalyzes the NADPH-dependent reduction of N-acetyl-5-glutamyl phosphate to yield N-acetyl-L-glutamate 5-semialdehyde.</text>
</comment>
<dbReference type="Gene3D" id="3.30.360.10">
    <property type="entry name" value="Dihydrodipicolinate Reductase, domain 2"/>
    <property type="match status" value="1"/>
</dbReference>
<comment type="similarity">
    <text evidence="5">Belongs to the NAGSA dehydrogenase family. Type 1 subfamily.</text>
</comment>
<dbReference type="CDD" id="cd23934">
    <property type="entry name" value="AGPR_1_C"/>
    <property type="match status" value="1"/>
</dbReference>
<dbReference type="HAMAP" id="MF_00150">
    <property type="entry name" value="ArgC_type1"/>
    <property type="match status" value="1"/>
</dbReference>
<keyword evidence="1 5" id="KW-0055">Arginine biosynthesis</keyword>
<dbReference type="SUPFAM" id="SSF51735">
    <property type="entry name" value="NAD(P)-binding Rossmann-fold domains"/>
    <property type="match status" value="1"/>
</dbReference>
<evidence type="ECO:0000256" key="3">
    <source>
        <dbReference type="ARBA" id="ARBA00022857"/>
    </source>
</evidence>
<dbReference type="CDD" id="cd17895">
    <property type="entry name" value="AGPR_1_N"/>
    <property type="match status" value="1"/>
</dbReference>
<evidence type="ECO:0000256" key="4">
    <source>
        <dbReference type="ARBA" id="ARBA00023002"/>
    </source>
</evidence>
<dbReference type="PROSITE" id="PS01224">
    <property type="entry name" value="ARGC"/>
    <property type="match status" value="1"/>
</dbReference>
<reference evidence="8" key="1">
    <citation type="submission" date="2021-02" db="EMBL/GenBank/DDBJ databases">
        <title>Natronogracilivirga saccharolytica gen. nov. sp. nov. a new anaerobic, haloalkiliphilic carbohydrate-fermenting bacterium from soda lake and proposing of Cyclonatronumiaceae fam. nov. in the phylum Balneolaeota.</title>
        <authorList>
            <person name="Zhilina T.N."/>
            <person name="Sorokin D.Y."/>
            <person name="Zavarzina D.G."/>
            <person name="Toshchakov S.V."/>
            <person name="Kublanov I.V."/>
        </authorList>
    </citation>
    <scope>NUCLEOTIDE SEQUENCE</scope>
    <source>
        <strain evidence="8">Z-1702</strain>
    </source>
</reference>
<dbReference type="EMBL" id="JAFIDN010000009">
    <property type="protein sequence ID" value="MBP3193281.1"/>
    <property type="molecule type" value="Genomic_DNA"/>
</dbReference>
<evidence type="ECO:0000256" key="1">
    <source>
        <dbReference type="ARBA" id="ARBA00022571"/>
    </source>
</evidence>
<comment type="subcellular location">
    <subcellularLocation>
        <location evidence="5">Cytoplasm</location>
    </subcellularLocation>
</comment>
<evidence type="ECO:0000256" key="5">
    <source>
        <dbReference type="HAMAP-Rule" id="MF_00150"/>
    </source>
</evidence>
<comment type="caution">
    <text evidence="8">The sequence shown here is derived from an EMBL/GenBank/DDBJ whole genome shotgun (WGS) entry which is preliminary data.</text>
</comment>